<dbReference type="SMART" id="SM00867">
    <property type="entry name" value="YceI"/>
    <property type="match status" value="1"/>
</dbReference>
<evidence type="ECO:0000313" key="3">
    <source>
        <dbReference type="EMBL" id="PKZ42214.1"/>
    </source>
</evidence>
<evidence type="ECO:0000256" key="1">
    <source>
        <dbReference type="ARBA" id="ARBA00008812"/>
    </source>
</evidence>
<dbReference type="OrthoDB" id="9811006at2"/>
<keyword evidence="4" id="KW-1185">Reference proteome</keyword>
<dbReference type="PANTHER" id="PTHR34406">
    <property type="entry name" value="PROTEIN YCEI"/>
    <property type="match status" value="1"/>
</dbReference>
<comment type="caution">
    <text evidence="3">The sequence shown here is derived from an EMBL/GenBank/DDBJ whole genome shotgun (WGS) entry which is preliminary data.</text>
</comment>
<dbReference type="Pfam" id="PF04264">
    <property type="entry name" value="YceI"/>
    <property type="match status" value="1"/>
</dbReference>
<dbReference type="Proteomes" id="UP000234206">
    <property type="component" value="Unassembled WGS sequence"/>
</dbReference>
<protein>
    <submittedName>
        <fullName evidence="3">Polyisoprenoid-binding protein</fullName>
    </submittedName>
</protein>
<organism evidence="3 4">
    <name type="scientific">Kytococcus schroeteri</name>
    <dbReference type="NCBI Taxonomy" id="138300"/>
    <lineage>
        <taxon>Bacteria</taxon>
        <taxon>Bacillati</taxon>
        <taxon>Actinomycetota</taxon>
        <taxon>Actinomycetes</taxon>
        <taxon>Micrococcales</taxon>
        <taxon>Kytococcaceae</taxon>
        <taxon>Kytococcus</taxon>
    </lineage>
</organism>
<name>A0A2I1PC80_9MICO</name>
<dbReference type="EMBL" id="PKIZ01000005">
    <property type="protein sequence ID" value="PKZ42214.1"/>
    <property type="molecule type" value="Genomic_DNA"/>
</dbReference>
<gene>
    <name evidence="3" type="ORF">CYJ76_04005</name>
</gene>
<dbReference type="PANTHER" id="PTHR34406:SF1">
    <property type="entry name" value="PROTEIN YCEI"/>
    <property type="match status" value="1"/>
</dbReference>
<dbReference type="InterPro" id="IPR007372">
    <property type="entry name" value="Lipid/polyisoprenoid-bd_YceI"/>
</dbReference>
<evidence type="ECO:0000313" key="4">
    <source>
        <dbReference type="Proteomes" id="UP000234206"/>
    </source>
</evidence>
<dbReference type="RefSeq" id="WP_070705485.1">
    <property type="nucleotide sequence ID" value="NZ_JBHLVH010000011.1"/>
</dbReference>
<proteinExistence type="inferred from homology"/>
<sequence length="181" mass="19526">MTTLEQLTGTYTIDPTHSRIGFVTRHAMVTKVRGSFNDFEGTATTGADLADTSIDLTAQVASIDTRNADRDQHLKAGDFFGADEFPTLTFRSTQVTATDADTLRVTGDLTIKGTTRPVTVDFDFEGAATDPFGNERIGFEGRTSINRSDFGLTFNAALETGGVLVSEKVELEFEVSAIKNA</sequence>
<reference evidence="3 4" key="1">
    <citation type="submission" date="2017-12" db="EMBL/GenBank/DDBJ databases">
        <title>Phylogenetic diversity of female urinary microbiome.</title>
        <authorList>
            <person name="Thomas-White K."/>
            <person name="Wolfe A.J."/>
        </authorList>
    </citation>
    <scope>NUCLEOTIDE SEQUENCE [LARGE SCALE GENOMIC DNA]</scope>
    <source>
        <strain evidence="3 4">UMB1298</strain>
    </source>
</reference>
<dbReference type="InterPro" id="IPR036761">
    <property type="entry name" value="TTHA0802/YceI-like_sf"/>
</dbReference>
<comment type="similarity">
    <text evidence="1">Belongs to the UPF0312 family.</text>
</comment>
<dbReference type="SUPFAM" id="SSF101874">
    <property type="entry name" value="YceI-like"/>
    <property type="match status" value="1"/>
</dbReference>
<feature type="domain" description="Lipid/polyisoprenoid-binding YceI-like" evidence="2">
    <location>
        <begin position="10"/>
        <end position="178"/>
    </location>
</feature>
<evidence type="ECO:0000259" key="2">
    <source>
        <dbReference type="SMART" id="SM00867"/>
    </source>
</evidence>
<accession>A0A2I1PC80</accession>
<dbReference type="Gene3D" id="2.40.128.110">
    <property type="entry name" value="Lipid/polyisoprenoid-binding, YceI-like"/>
    <property type="match status" value="1"/>
</dbReference>
<dbReference type="AlphaFoldDB" id="A0A2I1PC80"/>